<evidence type="ECO:0000256" key="3">
    <source>
        <dbReference type="ARBA" id="ARBA00022598"/>
    </source>
</evidence>
<gene>
    <name evidence="23" type="primary">ligD</name>
    <name evidence="23" type="ORF">AACH06_18120</name>
</gene>
<evidence type="ECO:0000256" key="17">
    <source>
        <dbReference type="ARBA" id="ARBA00023211"/>
    </source>
</evidence>
<evidence type="ECO:0000256" key="12">
    <source>
        <dbReference type="ARBA" id="ARBA00022840"/>
    </source>
</evidence>
<evidence type="ECO:0000256" key="18">
    <source>
        <dbReference type="ARBA" id="ARBA00023268"/>
    </source>
</evidence>
<dbReference type="NCBIfam" id="TIGR02778">
    <property type="entry name" value="ligD_pol"/>
    <property type="match status" value="1"/>
</dbReference>
<sequence>MTKAAAPGQPARAERLSGYQAKRRFHLTPEPPADQASVADDATTTPPGPGLRYVIQKHWASRLHYDFRLEFDGVLLSWAVPRGPSFDPKDKRMAVHVEDHPISYGGFEGTIPPGQYGAGRVIVWDRGTWTPVGDPRAGLAAGKLIFELHGEKLAGRWELVRIAKPGDRQDPWMLFKKRDAWARPSAEYDVIAALPDSVMTHPLGMAEAREPREGPPPMAPATSGGDRPDDAAAVIAQAKPAPLPARLEPQLATAATALPPTHRWALEPKWDGYRILARIDHGRARLYTRKGHDWTDKMRTLATAVEQLGLDQAWLDGEIVVLGADGAPDFNALQNAMDGARSDDIVYFLFDLPFADGRDLRPLPWWARRARLRELLGPQAPGRLRFSPDFDVPPAQLMEATRAMRLEGIVAKRLDAPYVSARTATWLKLKSTQRQEFVVLGYTDRANAPAEVGSLMLGYHDGQALRYAGNVGTGWDHRTATALYRRLASLQTPRAPVDPGSIEPGRWSRRVAGSEHWVKPQMVVEVQFADWTPDGKVRAGVFKGERIDKPASEVVREPDTVAEPSATATRPVGTFAAGTSTAGSTSPTPHLHGIKITHPERVIDHSTGLRKIDVVRYYDSVADWLLPHLKDRPVSLVRAPEGVNGELFFQKHPDSKIPGLRALPPDLWPDHGALLAVDDAPSLVAAAQMNVLEFHTWNATTRHIDKPDRVVFDLDPGEGVAWKDVQEAAVLVHTLLDTLGLQCWLKTSGGKGLHVVVPISPRWSHDKVKAFSKATVEHLARTLPQKFVAIPGPKHRVGKVFVDYLRNNHAATTAAAFSARSRPGLGVSMPLSWSQLTALKSSAQWTIANAREYLSFQQDDPWAGYWDCRQTLTHARKMLAD</sequence>
<dbReference type="SUPFAM" id="SSF56091">
    <property type="entry name" value="DNA ligase/mRNA capping enzyme, catalytic domain"/>
    <property type="match status" value="1"/>
</dbReference>
<comment type="catalytic activity">
    <reaction evidence="20">
        <text>ATP + (deoxyribonucleotide)n-3'-hydroxyl + 5'-phospho-(deoxyribonucleotide)m = (deoxyribonucleotide)n+m + AMP + diphosphate.</text>
        <dbReference type="EC" id="6.5.1.1"/>
    </reaction>
</comment>
<evidence type="ECO:0000313" key="23">
    <source>
        <dbReference type="EMBL" id="MEK8032741.1"/>
    </source>
</evidence>
<dbReference type="Gene3D" id="3.30.470.30">
    <property type="entry name" value="DNA ligase/mRNA capping enzyme"/>
    <property type="match status" value="1"/>
</dbReference>
<dbReference type="Pfam" id="PF13298">
    <property type="entry name" value="LigD_N"/>
    <property type="match status" value="1"/>
</dbReference>
<dbReference type="InterPro" id="IPR014144">
    <property type="entry name" value="LigD_PE_domain"/>
</dbReference>
<dbReference type="Proteomes" id="UP001371218">
    <property type="component" value="Unassembled WGS sequence"/>
</dbReference>
<keyword evidence="10" id="KW-0378">Hydrolase</keyword>
<dbReference type="RefSeq" id="WP_341427163.1">
    <property type="nucleotide sequence ID" value="NZ_JBBUTG010000012.1"/>
</dbReference>
<evidence type="ECO:0000259" key="22">
    <source>
        <dbReference type="PROSITE" id="PS50160"/>
    </source>
</evidence>
<evidence type="ECO:0000256" key="15">
    <source>
        <dbReference type="ARBA" id="ARBA00023172"/>
    </source>
</evidence>
<keyword evidence="14" id="KW-0238">DNA-binding</keyword>
<dbReference type="CDD" id="cd07971">
    <property type="entry name" value="OBF_DNA_ligase_LigD"/>
    <property type="match status" value="1"/>
</dbReference>
<keyword evidence="5" id="KW-0548">Nucleotidyltransferase</keyword>
<keyword evidence="3 23" id="KW-0436">Ligase</keyword>
<dbReference type="InterPro" id="IPR012309">
    <property type="entry name" value="DNA_ligase_ATP-dep_C"/>
</dbReference>
<dbReference type="EMBL" id="JBBUTG010000012">
    <property type="protein sequence ID" value="MEK8032741.1"/>
    <property type="molecule type" value="Genomic_DNA"/>
</dbReference>
<dbReference type="PANTHER" id="PTHR42705">
    <property type="entry name" value="BIFUNCTIONAL NON-HOMOLOGOUS END JOINING PROTEIN LIGD"/>
    <property type="match status" value="1"/>
</dbReference>
<keyword evidence="18" id="KW-0511">Multifunctional enzyme</keyword>
<name>A0ABU9BS00_9BURK</name>
<dbReference type="NCBIfam" id="TIGR02779">
    <property type="entry name" value="NHEJ_ligase_lig"/>
    <property type="match status" value="1"/>
</dbReference>
<evidence type="ECO:0000256" key="2">
    <source>
        <dbReference type="ARBA" id="ARBA00012727"/>
    </source>
</evidence>
<evidence type="ECO:0000256" key="1">
    <source>
        <dbReference type="ARBA" id="ARBA00001936"/>
    </source>
</evidence>
<organism evidence="23 24">
    <name type="scientific">Ideonella lacteola</name>
    <dbReference type="NCBI Taxonomy" id="2984193"/>
    <lineage>
        <taxon>Bacteria</taxon>
        <taxon>Pseudomonadati</taxon>
        <taxon>Pseudomonadota</taxon>
        <taxon>Betaproteobacteria</taxon>
        <taxon>Burkholderiales</taxon>
        <taxon>Sphaerotilaceae</taxon>
        <taxon>Ideonella</taxon>
    </lineage>
</organism>
<evidence type="ECO:0000256" key="6">
    <source>
        <dbReference type="ARBA" id="ARBA00022722"/>
    </source>
</evidence>
<dbReference type="Gene3D" id="3.30.1490.70">
    <property type="match status" value="1"/>
</dbReference>
<protein>
    <recommendedName>
        <fullName evidence="2">DNA ligase (ATP)</fullName>
        <ecNumber evidence="2">6.5.1.1</ecNumber>
    </recommendedName>
    <alternativeName>
        <fullName evidence="19">NHEJ DNA polymerase</fullName>
    </alternativeName>
</protein>
<dbReference type="CDD" id="cd07906">
    <property type="entry name" value="Adenylation_DNA_ligase_LigD_LigC"/>
    <property type="match status" value="1"/>
</dbReference>
<evidence type="ECO:0000256" key="16">
    <source>
        <dbReference type="ARBA" id="ARBA00023204"/>
    </source>
</evidence>
<dbReference type="InterPro" id="IPR012310">
    <property type="entry name" value="DNA_ligase_ATP-dep_cent"/>
</dbReference>
<keyword evidence="24" id="KW-1185">Reference proteome</keyword>
<dbReference type="PROSITE" id="PS50160">
    <property type="entry name" value="DNA_LIGASE_A3"/>
    <property type="match status" value="1"/>
</dbReference>
<evidence type="ECO:0000313" key="24">
    <source>
        <dbReference type="Proteomes" id="UP001371218"/>
    </source>
</evidence>
<evidence type="ECO:0000256" key="10">
    <source>
        <dbReference type="ARBA" id="ARBA00022801"/>
    </source>
</evidence>
<evidence type="ECO:0000256" key="7">
    <source>
        <dbReference type="ARBA" id="ARBA00022723"/>
    </source>
</evidence>
<evidence type="ECO:0000256" key="13">
    <source>
        <dbReference type="ARBA" id="ARBA00022932"/>
    </source>
</evidence>
<keyword evidence="7" id="KW-0479">Metal-binding</keyword>
<evidence type="ECO:0000256" key="8">
    <source>
        <dbReference type="ARBA" id="ARBA00022741"/>
    </source>
</evidence>
<dbReference type="NCBIfam" id="NF004628">
    <property type="entry name" value="PRK05972.1"/>
    <property type="match status" value="1"/>
</dbReference>
<dbReference type="Pfam" id="PF04679">
    <property type="entry name" value="DNA_ligase_A_C"/>
    <property type="match status" value="1"/>
</dbReference>
<dbReference type="NCBIfam" id="TIGR02776">
    <property type="entry name" value="NHEJ_ligase_prk"/>
    <property type="match status" value="1"/>
</dbReference>
<evidence type="ECO:0000256" key="14">
    <source>
        <dbReference type="ARBA" id="ARBA00023125"/>
    </source>
</evidence>
<dbReference type="Pfam" id="PF21686">
    <property type="entry name" value="LigD_Prim-Pol"/>
    <property type="match status" value="1"/>
</dbReference>
<dbReference type="GO" id="GO:0003910">
    <property type="term" value="F:DNA ligase (ATP) activity"/>
    <property type="evidence" value="ECO:0007669"/>
    <property type="project" value="UniProtKB-EC"/>
</dbReference>
<dbReference type="Gene3D" id="2.40.50.140">
    <property type="entry name" value="Nucleic acid-binding proteins"/>
    <property type="match status" value="1"/>
</dbReference>
<dbReference type="SUPFAM" id="SSF50249">
    <property type="entry name" value="Nucleic acid-binding proteins"/>
    <property type="match status" value="1"/>
</dbReference>
<keyword evidence="17" id="KW-0464">Manganese</keyword>
<dbReference type="InterPro" id="IPR014146">
    <property type="entry name" value="LigD_ligase_dom"/>
</dbReference>
<proteinExistence type="predicted"/>
<keyword evidence="8" id="KW-0547">Nucleotide-binding</keyword>
<evidence type="ECO:0000256" key="21">
    <source>
        <dbReference type="SAM" id="MobiDB-lite"/>
    </source>
</evidence>
<evidence type="ECO:0000256" key="19">
    <source>
        <dbReference type="ARBA" id="ARBA00029943"/>
    </source>
</evidence>
<evidence type="ECO:0000256" key="11">
    <source>
        <dbReference type="ARBA" id="ARBA00022839"/>
    </source>
</evidence>
<keyword evidence="4" id="KW-0808">Transferase</keyword>
<dbReference type="InterPro" id="IPR052171">
    <property type="entry name" value="NHEJ_LigD"/>
</dbReference>
<comment type="caution">
    <text evidence="23">The sequence shown here is derived from an EMBL/GenBank/DDBJ whole genome shotgun (WGS) entry which is preliminary data.</text>
</comment>
<keyword evidence="12" id="KW-0067">ATP-binding</keyword>
<dbReference type="Gene3D" id="3.90.920.10">
    <property type="entry name" value="DNA primase, PRIM domain"/>
    <property type="match status" value="1"/>
</dbReference>
<feature type="region of interest" description="Disordered" evidence="21">
    <location>
        <begin position="1"/>
        <end position="49"/>
    </location>
</feature>
<evidence type="ECO:0000256" key="9">
    <source>
        <dbReference type="ARBA" id="ARBA00022763"/>
    </source>
</evidence>
<reference evidence="23 24" key="1">
    <citation type="submission" date="2024-04" db="EMBL/GenBank/DDBJ databases">
        <title>Novel species of the genus Ideonella isolated from streams.</title>
        <authorList>
            <person name="Lu H."/>
        </authorList>
    </citation>
    <scope>NUCLEOTIDE SEQUENCE [LARGE SCALE GENOMIC DNA]</scope>
    <source>
        <strain evidence="23 24">DXS29W</strain>
    </source>
</reference>
<dbReference type="EC" id="6.5.1.1" evidence="2"/>
<evidence type="ECO:0000256" key="4">
    <source>
        <dbReference type="ARBA" id="ARBA00022679"/>
    </source>
</evidence>
<keyword evidence="13" id="KW-0239">DNA-directed DNA polymerase</keyword>
<keyword evidence="11" id="KW-0269">Exonuclease</keyword>
<dbReference type="InterPro" id="IPR014145">
    <property type="entry name" value="LigD_pol_dom"/>
</dbReference>
<dbReference type="NCBIfam" id="TIGR02777">
    <property type="entry name" value="LigD_PE_dom"/>
    <property type="match status" value="1"/>
</dbReference>
<feature type="domain" description="ATP-dependent DNA ligase family profile" evidence="22">
    <location>
        <begin position="338"/>
        <end position="447"/>
    </location>
</feature>
<feature type="region of interest" description="Disordered" evidence="21">
    <location>
        <begin position="207"/>
        <end position="229"/>
    </location>
</feature>
<keyword evidence="16" id="KW-0234">DNA repair</keyword>
<comment type="cofactor">
    <cofactor evidence="1">
        <name>Mn(2+)</name>
        <dbReference type="ChEBI" id="CHEBI:29035"/>
    </cofactor>
</comment>
<evidence type="ECO:0000256" key="5">
    <source>
        <dbReference type="ARBA" id="ARBA00022695"/>
    </source>
</evidence>
<dbReference type="InterPro" id="IPR014143">
    <property type="entry name" value="NHEJ_ligase_prk"/>
</dbReference>
<keyword evidence="6" id="KW-0540">Nuclease</keyword>
<dbReference type="Pfam" id="PF01068">
    <property type="entry name" value="DNA_ligase_A_M"/>
    <property type="match status" value="1"/>
</dbReference>
<keyword evidence="9" id="KW-0227">DNA damage</keyword>
<evidence type="ECO:0000256" key="20">
    <source>
        <dbReference type="ARBA" id="ARBA00034003"/>
    </source>
</evidence>
<dbReference type="InterPro" id="IPR012340">
    <property type="entry name" value="NA-bd_OB-fold"/>
</dbReference>
<keyword evidence="15" id="KW-0233">DNA recombination</keyword>
<dbReference type="PANTHER" id="PTHR42705:SF2">
    <property type="entry name" value="BIFUNCTIONAL NON-HOMOLOGOUS END JOINING PROTEIN LIGD"/>
    <property type="match status" value="1"/>
</dbReference>
<accession>A0ABU9BS00</accession>